<organism evidence="5 6">
    <name type="scientific">Clytia hemisphaerica</name>
    <dbReference type="NCBI Taxonomy" id="252671"/>
    <lineage>
        <taxon>Eukaryota</taxon>
        <taxon>Metazoa</taxon>
        <taxon>Cnidaria</taxon>
        <taxon>Hydrozoa</taxon>
        <taxon>Hydroidolina</taxon>
        <taxon>Leptothecata</taxon>
        <taxon>Obeliida</taxon>
        <taxon>Clytiidae</taxon>
        <taxon>Clytia</taxon>
    </lineage>
</organism>
<evidence type="ECO:0000313" key="6">
    <source>
        <dbReference type="Proteomes" id="UP000594262"/>
    </source>
</evidence>
<evidence type="ECO:0000256" key="3">
    <source>
        <dbReference type="SAM" id="SignalP"/>
    </source>
</evidence>
<accession>A0A7M5WWH3</accession>
<feature type="chain" id="PRO_5029476598" description="Aerolysin-like C-terminal domain-containing protein" evidence="3">
    <location>
        <begin position="19"/>
        <end position="599"/>
    </location>
</feature>
<dbReference type="PANTHER" id="PTHR48219">
    <property type="entry name" value="VACUOLAR PROTEIN SORTING-ASSOCIATED PROTEIN 62-RELATED"/>
    <property type="match status" value="1"/>
</dbReference>
<dbReference type="SUPFAM" id="SSF56973">
    <property type="entry name" value="Aerolisin/ETX pore-forming domain"/>
    <property type="match status" value="1"/>
</dbReference>
<comment type="similarity">
    <text evidence="1">Belongs to the aerolysin family.</text>
</comment>
<keyword evidence="6" id="KW-1185">Reference proteome</keyword>
<dbReference type="RefSeq" id="XP_066928855.1">
    <property type="nucleotide sequence ID" value="XM_067072754.1"/>
</dbReference>
<proteinExistence type="inferred from homology"/>
<evidence type="ECO:0000256" key="2">
    <source>
        <dbReference type="ARBA" id="ARBA00023157"/>
    </source>
</evidence>
<evidence type="ECO:0000256" key="1">
    <source>
        <dbReference type="ARBA" id="ARBA00009831"/>
    </source>
</evidence>
<feature type="signal peptide" evidence="3">
    <location>
        <begin position="1"/>
        <end position="18"/>
    </location>
</feature>
<reference evidence="5" key="1">
    <citation type="submission" date="2021-01" db="UniProtKB">
        <authorList>
            <consortium name="EnsemblMetazoa"/>
        </authorList>
    </citation>
    <scope>IDENTIFICATION</scope>
</reference>
<keyword evidence="3" id="KW-0732">Signal</keyword>
<dbReference type="OrthoDB" id="428159at2759"/>
<dbReference type="Proteomes" id="UP000594262">
    <property type="component" value="Unplaced"/>
</dbReference>
<dbReference type="AlphaFoldDB" id="A0A7M5WWH3"/>
<sequence>MMNAVTLCLMLFIASGAGVDIAYRQTDDYQLIWSDKESKGDKDGSIWRVKNFQTGFCSLGDVAKGSHSRPNVKALLVTAKKAGALAHPASFTKIWTDKGSGADMSVSVWRMNPPRGYRCLGAAAMPNHHHHPDASKYCCVGHQYVTSAGVIDEYNDKGSDSDLDGAFWRVVRKGGDSSGIYGGNFLVTTNYHSSPTAAAYLLKASDLVKDVWSLPAVAVTPLNIYEQTKLDLIWSDRGSDADHDCTIWRANKRNGYYPVGDMVVRTHGRPRVGYLVQMSDPDSGDLKQPISYRQIWSDKGSGADMSVKVWRANCPSGYVALGDIATGGHYPKGGEMYCVRSKYAAYTAASNWQWVWNDKGSGSDTDVTFFEAITRGNRLLQSTRGMGSKVGHHGTPHYAPFILKKSDTTYYAEKPIREIKLRNMRYDLSKKKISGKAPQEIIPTVVNNMSSKEQKGGRTIEVQTSKTSSFEMSRSISFGLSMEVSGDVPIIGGGGFSVTTNFETSKSYTTGKSKTVTKTDSVTAEIVLPPYSRSTAYIVGNQYKADIPYIATVTKVYFDGTESTQEMSGVFKGVQIAEYEITFGEITKIPENERKPVFG</sequence>
<dbReference type="InterPro" id="IPR055267">
    <property type="entry name" value="Aerolysin-like_C"/>
</dbReference>
<evidence type="ECO:0000313" key="5">
    <source>
        <dbReference type="EnsemblMetazoa" id="CLYHEMP014201.1"/>
    </source>
</evidence>
<keyword evidence="2" id="KW-1015">Disulfide bond</keyword>
<dbReference type="InterPro" id="IPR009291">
    <property type="entry name" value="Vps62"/>
</dbReference>
<dbReference type="GeneID" id="136816428"/>
<dbReference type="Pfam" id="PF06101">
    <property type="entry name" value="Vps62"/>
    <property type="match status" value="2"/>
</dbReference>
<feature type="domain" description="Aerolysin-like C-terminal" evidence="4">
    <location>
        <begin position="419"/>
        <end position="556"/>
    </location>
</feature>
<dbReference type="Gene3D" id="2.170.15.10">
    <property type="entry name" value="Proaerolysin, chain A, domain 3"/>
    <property type="match status" value="1"/>
</dbReference>
<dbReference type="PANTHER" id="PTHR48219:SF1">
    <property type="entry name" value="VACUOLAR PROTEIN SORTING-ASSOCIATED PROTEIN 62"/>
    <property type="match status" value="1"/>
</dbReference>
<dbReference type="Pfam" id="PF01117">
    <property type="entry name" value="Aerolysin"/>
    <property type="match status" value="1"/>
</dbReference>
<protein>
    <recommendedName>
        <fullName evidence="4">Aerolysin-like C-terminal domain-containing protein</fullName>
    </recommendedName>
</protein>
<evidence type="ECO:0000259" key="4">
    <source>
        <dbReference type="Pfam" id="PF01117"/>
    </source>
</evidence>
<dbReference type="EnsemblMetazoa" id="CLYHEMT014201.1">
    <property type="protein sequence ID" value="CLYHEMP014201.1"/>
    <property type="gene ID" value="CLYHEMG014201"/>
</dbReference>
<name>A0A7M5WWH3_9CNID</name>